<dbReference type="InterPro" id="IPR000805">
    <property type="entry name" value="Glyco_hydro_26"/>
</dbReference>
<keyword evidence="7" id="KW-1185">Reference proteome</keyword>
<dbReference type="GO" id="GO:0016985">
    <property type="term" value="F:mannan endo-1,4-beta-mannosidase activity"/>
    <property type="evidence" value="ECO:0007669"/>
    <property type="project" value="InterPro"/>
</dbReference>
<evidence type="ECO:0000256" key="3">
    <source>
        <dbReference type="ARBA" id="ARBA00023295"/>
    </source>
</evidence>
<dbReference type="Pfam" id="PF02156">
    <property type="entry name" value="Glyco_hydro_26"/>
    <property type="match status" value="1"/>
</dbReference>
<accession>A0A494XBT1</accession>
<dbReference type="PANTHER" id="PTHR40079">
    <property type="entry name" value="MANNAN ENDO-1,4-BETA-MANNOSIDASE E-RELATED"/>
    <property type="match status" value="1"/>
</dbReference>
<protein>
    <recommendedName>
        <fullName evidence="5">GH26 domain-containing protein</fullName>
    </recommendedName>
</protein>
<dbReference type="InterPro" id="IPR022790">
    <property type="entry name" value="GH26_dom"/>
</dbReference>
<evidence type="ECO:0000256" key="4">
    <source>
        <dbReference type="PROSITE-ProRule" id="PRU01100"/>
    </source>
</evidence>
<dbReference type="GO" id="GO:0006080">
    <property type="term" value="P:substituted mannan metabolic process"/>
    <property type="evidence" value="ECO:0007669"/>
    <property type="project" value="InterPro"/>
</dbReference>
<feature type="active site" description="Nucleophile" evidence="4">
    <location>
        <position position="248"/>
    </location>
</feature>
<dbReference type="AlphaFoldDB" id="A0A494XBT1"/>
<dbReference type="Proteomes" id="UP000280434">
    <property type="component" value="Unassembled WGS sequence"/>
</dbReference>
<keyword evidence="2 4" id="KW-0378">Hydrolase</keyword>
<dbReference type="EMBL" id="RBZV01000004">
    <property type="protein sequence ID" value="RKP48215.1"/>
    <property type="molecule type" value="Genomic_DNA"/>
</dbReference>
<evidence type="ECO:0000313" key="7">
    <source>
        <dbReference type="Proteomes" id="UP000280434"/>
    </source>
</evidence>
<feature type="active site" description="Proton donor" evidence="4">
    <location>
        <position position="136"/>
    </location>
</feature>
<name>A0A494XBT1_9BURK</name>
<keyword evidence="3 4" id="KW-0326">Glycosidase</keyword>
<evidence type="ECO:0000256" key="1">
    <source>
        <dbReference type="ARBA" id="ARBA00007754"/>
    </source>
</evidence>
<comment type="similarity">
    <text evidence="1 4">Belongs to the glycosyl hydrolase 26 family.</text>
</comment>
<sequence>MFRTRHTWSSIVSIAIGVLLTTAANAGPVISGKFSPPSGDIYLGVSTDWDRLDKFDQNAGLPTGPAIYGRWTTPDGPFQPILDQTALRPGLTPMVTWNLPFVGGQVTDGSHDGYIRTQADAAKAFGKPVFVRLDWEMNAFWYPNWNMDPVQPAEYVASWRHVVAIFNEEGATNVAFVWCPNVGDHFTKTGARVRTSSWYPGDDVVDWVGLDSYPQSDPNPNNLLTETDGMNQMANFALAHGKPMMLAEWAPNTPHPDTADPFNLVFNWATANPAVQALVYFDFITQGKDFTLADHPVGAATYQALSSDKSKYLTTVVGAQ</sequence>
<gene>
    <name evidence="6" type="ORF">D7S89_12845</name>
</gene>
<dbReference type="OrthoDB" id="9129029at2"/>
<dbReference type="PROSITE" id="PS51764">
    <property type="entry name" value="GH26"/>
    <property type="match status" value="1"/>
</dbReference>
<dbReference type="Gene3D" id="3.20.20.80">
    <property type="entry name" value="Glycosidases"/>
    <property type="match status" value="1"/>
</dbReference>
<feature type="domain" description="GH26" evidence="5">
    <location>
        <begin position="24"/>
        <end position="314"/>
    </location>
</feature>
<proteinExistence type="inferred from homology"/>
<dbReference type="PANTHER" id="PTHR40079:SF4">
    <property type="entry name" value="GH26 DOMAIN-CONTAINING PROTEIN-RELATED"/>
    <property type="match status" value="1"/>
</dbReference>
<evidence type="ECO:0000256" key="2">
    <source>
        <dbReference type="ARBA" id="ARBA00022801"/>
    </source>
</evidence>
<reference evidence="6 7" key="1">
    <citation type="submission" date="2018-10" db="EMBL/GenBank/DDBJ databases">
        <title>Paraburkholderia sp. 7MK8-2, isolated from soil.</title>
        <authorList>
            <person name="Gao Z.-H."/>
            <person name="Qiu L.-H."/>
        </authorList>
    </citation>
    <scope>NUCLEOTIDE SEQUENCE [LARGE SCALE GENOMIC DNA]</scope>
    <source>
        <strain evidence="6 7">7MK8-2</strain>
    </source>
</reference>
<comment type="caution">
    <text evidence="6">The sequence shown here is derived from an EMBL/GenBank/DDBJ whole genome shotgun (WGS) entry which is preliminary data.</text>
</comment>
<evidence type="ECO:0000259" key="5">
    <source>
        <dbReference type="PROSITE" id="PS51764"/>
    </source>
</evidence>
<evidence type="ECO:0000313" key="6">
    <source>
        <dbReference type="EMBL" id="RKP48215.1"/>
    </source>
</evidence>
<dbReference type="SUPFAM" id="SSF51445">
    <property type="entry name" value="(Trans)glycosidases"/>
    <property type="match status" value="1"/>
</dbReference>
<dbReference type="InterPro" id="IPR017853">
    <property type="entry name" value="GH"/>
</dbReference>
<organism evidence="6 7">
    <name type="scientific">Trinickia fusca</name>
    <dbReference type="NCBI Taxonomy" id="2419777"/>
    <lineage>
        <taxon>Bacteria</taxon>
        <taxon>Pseudomonadati</taxon>
        <taxon>Pseudomonadota</taxon>
        <taxon>Betaproteobacteria</taxon>
        <taxon>Burkholderiales</taxon>
        <taxon>Burkholderiaceae</taxon>
        <taxon>Trinickia</taxon>
    </lineage>
</organism>